<dbReference type="EMBL" id="KX859081">
    <property type="protein sequence ID" value="ARX71674.1"/>
    <property type="molecule type" value="Genomic_DNA"/>
</dbReference>
<protein>
    <submittedName>
        <fullName evidence="1">Uncharacterized protein</fullName>
    </submittedName>
</protein>
<dbReference type="EMBL" id="KX859083">
    <property type="protein sequence ID" value="ARX71934.1"/>
    <property type="molecule type" value="Genomic_DNA"/>
</dbReference>
<evidence type="ECO:0000313" key="3">
    <source>
        <dbReference type="EMBL" id="ARX71544.1"/>
    </source>
</evidence>
<name>A0A097DAM5_9BBAC</name>
<dbReference type="KEGG" id="vg:20712813"/>
<reference evidence="1" key="2">
    <citation type="submission" date="2014-02" db="EMBL/GenBank/DDBJ databases">
        <authorList>
            <person name="Ardisson-Araujo D.M.P."/>
            <person name="Melo F.L."/>
            <person name="Andrade M.S."/>
            <person name="Sihler W."/>
            <person name="Bao S.N."/>
            <person name="Ribeiro B.M."/>
            <person name="Souza M.L."/>
        </authorList>
    </citation>
    <scope>NUCLEOTIDE SEQUENCE</scope>
    <source>
        <strain evidence="1">S86</strain>
    </source>
</reference>
<dbReference type="EMBL" id="KJ406702">
    <property type="protein sequence ID" value="AIS92074.1"/>
    <property type="molecule type" value="Genomic_DNA"/>
</dbReference>
<dbReference type="Proteomes" id="UP000201628">
    <property type="component" value="Segment"/>
</dbReference>
<dbReference type="EMBL" id="KX859082">
    <property type="protein sequence ID" value="ARX71804.1"/>
    <property type="molecule type" value="Genomic_DNA"/>
</dbReference>
<organism evidence="1 7">
    <name type="scientific">Erinnyis ello granulovirus</name>
    <dbReference type="NCBI Taxonomy" id="307444"/>
    <lineage>
        <taxon>Viruses</taxon>
        <taxon>Viruses incertae sedis</taxon>
        <taxon>Naldaviricetes</taxon>
        <taxon>Lefavirales</taxon>
        <taxon>Baculoviridae</taxon>
        <taxon>Betabaculovirus</taxon>
        <taxon>Betabaculovirus erellonis</taxon>
    </lineage>
</organism>
<dbReference type="EMBL" id="KX859079">
    <property type="protein sequence ID" value="ARX71414.1"/>
    <property type="molecule type" value="Genomic_DNA"/>
</dbReference>
<evidence type="ECO:0000313" key="6">
    <source>
        <dbReference type="EMBL" id="ARX71934.1"/>
    </source>
</evidence>
<sequence>MLEPDVTNVTRLLQSISDDSLIHDANKTATLRALKHLWCHNKCYNYNLLQYFLHMLDDDELTWFVKNVHVTKRVQEKPMWEFDNTKLFNTLETPDVFVWLQNNDGVDNTQYNVEDVIDAMGQYCVASTRSTLERIVREVFVQKPYHNFLMTLRARLLDANILYSPPLRNDVCYRFTQFVQKIRDTVRVY</sequence>
<evidence type="ECO:0000313" key="7">
    <source>
        <dbReference type="Proteomes" id="UP000201628"/>
    </source>
</evidence>
<gene>
    <name evidence="2" type="ORF">EREL_075</name>
</gene>
<keyword evidence="7" id="KW-1185">Reference proteome</keyword>
<evidence type="ECO:0000313" key="5">
    <source>
        <dbReference type="EMBL" id="ARX71804.1"/>
    </source>
</evidence>
<evidence type="ECO:0000313" key="1">
    <source>
        <dbReference type="EMBL" id="AIS92074.1"/>
    </source>
</evidence>
<reference evidence="1 7" key="1">
    <citation type="journal article" date="2014" name="BMC Genomics">
        <title>Genome sequence of Erinnyis ello granulovirus (ErelGV), a natural cassava hornworm pesticide and the first sequenced sphingid-infecting betabaculovirus.</title>
        <authorList>
            <person name="Ardisson-Araujo D.M."/>
            <person name="de Melo F.L."/>
            <person name="Andrade M.D."/>
            <person name="Sihler W."/>
            <person name="Bao S.N."/>
            <person name="Ribeiro B.M."/>
            <person name="de Souza M.L."/>
        </authorList>
    </citation>
    <scope>NUCLEOTIDE SEQUENCE [LARGE SCALE GENOMIC DNA]</scope>
    <source>
        <strain evidence="1">S86</strain>
    </source>
</reference>
<dbReference type="OrthoDB" id="23066at10239"/>
<evidence type="ECO:0000313" key="2">
    <source>
        <dbReference type="EMBL" id="ARX71414.1"/>
    </source>
</evidence>
<evidence type="ECO:0000313" key="4">
    <source>
        <dbReference type="EMBL" id="ARX71674.1"/>
    </source>
</evidence>
<accession>A0A097DAM5</accession>
<dbReference type="RefSeq" id="YP_009091914.1">
    <property type="nucleotide sequence ID" value="NC_025257.1"/>
</dbReference>
<dbReference type="EMBL" id="KX859080">
    <property type="protein sequence ID" value="ARX71544.1"/>
    <property type="molecule type" value="Genomic_DNA"/>
</dbReference>
<proteinExistence type="predicted"/>
<reference evidence="2" key="3">
    <citation type="submission" date="2016-09" db="EMBL/GenBank/DDBJ databases">
        <title>Genome-wide Diversity of Wild Populations of Erinnyis ello granulovirus (ErelGV).</title>
        <authorList>
            <person name="Brito A.F."/>
            <person name="Melo F.L."/>
            <person name="Ardisson-Araujo D.M.P."/>
            <person name="Sihler W."/>
            <person name="Souza M.L."/>
            <person name="Ribeiro B.M."/>
        </authorList>
    </citation>
    <scope>NUCLEOTIDE SEQUENCE</scope>
    <source>
        <strain evidence="5">ErelGV-00</strain>
        <strain evidence="2">ErelGV-94</strain>
        <strain evidence="3">ErelGV-98</strain>
        <strain evidence="4">ErelGV-99</strain>
        <strain evidence="6">ErelGV-AC</strain>
    </source>
</reference>